<dbReference type="GO" id="GO:0016832">
    <property type="term" value="F:aldehyde-lyase activity"/>
    <property type="evidence" value="ECO:0007669"/>
    <property type="project" value="TreeGrafter"/>
</dbReference>
<keyword evidence="6" id="KW-1185">Reference proteome</keyword>
<protein>
    <submittedName>
        <fullName evidence="5">4-hydroxy-2-oxoheptanedioate aldolase</fullName>
    </submittedName>
</protein>
<evidence type="ECO:0000313" key="5">
    <source>
        <dbReference type="EMBL" id="TWH85779.1"/>
    </source>
</evidence>
<name>A0A562JRI3_9BACI</name>
<dbReference type="Proteomes" id="UP000318667">
    <property type="component" value="Unassembled WGS sequence"/>
</dbReference>
<dbReference type="GeneID" id="65403891"/>
<keyword evidence="2" id="KW-0479">Metal-binding</keyword>
<evidence type="ECO:0000256" key="3">
    <source>
        <dbReference type="ARBA" id="ARBA00023239"/>
    </source>
</evidence>
<dbReference type="EMBL" id="VLKI01000007">
    <property type="protein sequence ID" value="TWH85779.1"/>
    <property type="molecule type" value="Genomic_DNA"/>
</dbReference>
<dbReference type="GO" id="GO:0005737">
    <property type="term" value="C:cytoplasm"/>
    <property type="evidence" value="ECO:0007669"/>
    <property type="project" value="TreeGrafter"/>
</dbReference>
<dbReference type="InterPro" id="IPR040442">
    <property type="entry name" value="Pyrv_kinase-like_dom_sf"/>
</dbReference>
<accession>A0A562JRI3</accession>
<dbReference type="Pfam" id="PF03328">
    <property type="entry name" value="HpcH_HpaI"/>
    <property type="match status" value="1"/>
</dbReference>
<dbReference type="InterPro" id="IPR015813">
    <property type="entry name" value="Pyrv/PenolPyrv_kinase-like_dom"/>
</dbReference>
<reference evidence="5 6" key="1">
    <citation type="journal article" date="2015" name="Stand. Genomic Sci.">
        <title>Genomic Encyclopedia of Bacterial and Archaeal Type Strains, Phase III: the genomes of soil and plant-associated and newly described type strains.</title>
        <authorList>
            <person name="Whitman W.B."/>
            <person name="Woyke T."/>
            <person name="Klenk H.P."/>
            <person name="Zhou Y."/>
            <person name="Lilburn T.G."/>
            <person name="Beck B.J."/>
            <person name="De Vos P."/>
            <person name="Vandamme P."/>
            <person name="Eisen J.A."/>
            <person name="Garrity G."/>
            <person name="Hugenholtz P."/>
            <person name="Kyrpides N.C."/>
        </authorList>
    </citation>
    <scope>NUCLEOTIDE SEQUENCE [LARGE SCALE GENOMIC DNA]</scope>
    <source>
        <strain evidence="5 6">CGMCC 1.10115</strain>
    </source>
</reference>
<dbReference type="Gene3D" id="3.20.20.60">
    <property type="entry name" value="Phosphoenolpyruvate-binding domains"/>
    <property type="match status" value="1"/>
</dbReference>
<keyword evidence="3" id="KW-0456">Lyase</keyword>
<feature type="domain" description="HpcH/HpaI aldolase/citrate lyase" evidence="4">
    <location>
        <begin position="16"/>
        <end position="230"/>
    </location>
</feature>
<evidence type="ECO:0000256" key="1">
    <source>
        <dbReference type="ARBA" id="ARBA00005568"/>
    </source>
</evidence>
<sequence>MNKFGKKLSENKIAFGTFCALKDPAIIEILGYAGYDFAIIDLEHSTLDLSTVEHFIRAAKVANVTSIVRMTQGDFPTILRVVEAGAEGIMFPHVMSKEDAQKIVDMAKYPPVGRRGIDGSTRSAKYGNVSMTEHMRLQNENVSVIGMIEDKEAVENLDVILQVEGLDYLFIGAADLSTSYNLPHQVTHPTVQKAIKEIISKANAAGIKVGVPAYDEVQTGQVIEMGAGFVTSPAVDTYHLTETLTKHLNKVKNYQTER</sequence>
<proteinExistence type="inferred from homology"/>
<evidence type="ECO:0000313" key="6">
    <source>
        <dbReference type="Proteomes" id="UP000318667"/>
    </source>
</evidence>
<dbReference type="PANTHER" id="PTHR30502:SF0">
    <property type="entry name" value="PHOSPHOENOLPYRUVATE CARBOXYLASE FAMILY PROTEIN"/>
    <property type="match status" value="1"/>
</dbReference>
<comment type="similarity">
    <text evidence="1">Belongs to the HpcH/HpaI aldolase family.</text>
</comment>
<dbReference type="GO" id="GO:0046872">
    <property type="term" value="F:metal ion binding"/>
    <property type="evidence" value="ECO:0007669"/>
    <property type="project" value="UniProtKB-KW"/>
</dbReference>
<evidence type="ECO:0000256" key="2">
    <source>
        <dbReference type="ARBA" id="ARBA00022723"/>
    </source>
</evidence>
<comment type="caution">
    <text evidence="5">The sequence shown here is derived from an EMBL/GenBank/DDBJ whole genome shotgun (WGS) entry which is preliminary data.</text>
</comment>
<dbReference type="RefSeq" id="WP_158638777.1">
    <property type="nucleotide sequence ID" value="NZ_CBCSDC010000012.1"/>
</dbReference>
<dbReference type="SUPFAM" id="SSF51621">
    <property type="entry name" value="Phosphoenolpyruvate/pyruvate domain"/>
    <property type="match status" value="1"/>
</dbReference>
<organism evidence="5 6">
    <name type="scientific">Cytobacillus oceanisediminis</name>
    <dbReference type="NCBI Taxonomy" id="665099"/>
    <lineage>
        <taxon>Bacteria</taxon>
        <taxon>Bacillati</taxon>
        <taxon>Bacillota</taxon>
        <taxon>Bacilli</taxon>
        <taxon>Bacillales</taxon>
        <taxon>Bacillaceae</taxon>
        <taxon>Cytobacillus</taxon>
    </lineage>
</organism>
<evidence type="ECO:0000259" key="4">
    <source>
        <dbReference type="Pfam" id="PF03328"/>
    </source>
</evidence>
<dbReference type="PANTHER" id="PTHR30502">
    <property type="entry name" value="2-KETO-3-DEOXY-L-RHAMNONATE ALDOLASE"/>
    <property type="match status" value="1"/>
</dbReference>
<gene>
    <name evidence="5" type="ORF">IQ19_02720</name>
</gene>
<dbReference type="OrthoDB" id="86160at2"/>
<dbReference type="AlphaFoldDB" id="A0A562JRI3"/>
<dbReference type="InterPro" id="IPR050251">
    <property type="entry name" value="HpcH-HpaI_aldolase"/>
</dbReference>
<dbReference type="InterPro" id="IPR005000">
    <property type="entry name" value="Aldolase/citrate-lyase_domain"/>
</dbReference>